<evidence type="ECO:0000259" key="2">
    <source>
        <dbReference type="Pfam" id="PF00561"/>
    </source>
</evidence>
<comment type="caution">
    <text evidence="3">The sequence shown here is derived from an EMBL/GenBank/DDBJ whole genome shotgun (WGS) entry which is preliminary data.</text>
</comment>
<dbReference type="GO" id="GO:0016020">
    <property type="term" value="C:membrane"/>
    <property type="evidence" value="ECO:0007669"/>
    <property type="project" value="TreeGrafter"/>
</dbReference>
<dbReference type="PANTHER" id="PTHR43798:SF31">
    <property type="entry name" value="AB HYDROLASE SUPERFAMILY PROTEIN YCLE"/>
    <property type="match status" value="1"/>
</dbReference>
<proteinExistence type="predicted"/>
<keyword evidence="1" id="KW-0378">Hydrolase</keyword>
<dbReference type="PRINTS" id="PR00412">
    <property type="entry name" value="EPOXHYDRLASE"/>
</dbReference>
<dbReference type="InterPro" id="IPR029058">
    <property type="entry name" value="AB_hydrolase_fold"/>
</dbReference>
<dbReference type="GO" id="GO:0016787">
    <property type="term" value="F:hydrolase activity"/>
    <property type="evidence" value="ECO:0007669"/>
    <property type="project" value="UniProtKB-KW"/>
</dbReference>
<dbReference type="AlphaFoldDB" id="A0A840S674"/>
<evidence type="ECO:0000313" key="3">
    <source>
        <dbReference type="EMBL" id="MBB5204294.1"/>
    </source>
</evidence>
<dbReference type="InterPro" id="IPR050266">
    <property type="entry name" value="AB_hydrolase_sf"/>
</dbReference>
<reference evidence="3 4" key="1">
    <citation type="submission" date="2020-08" db="EMBL/GenBank/DDBJ databases">
        <title>Genomic Encyclopedia of Type Strains, Phase IV (KMG-IV): sequencing the most valuable type-strain genomes for metagenomic binning, comparative biology and taxonomic classification.</title>
        <authorList>
            <person name="Goeker M."/>
        </authorList>
    </citation>
    <scope>NUCLEOTIDE SEQUENCE [LARGE SCALE GENOMIC DNA]</scope>
    <source>
        <strain evidence="3 4">DSM 23958</strain>
    </source>
</reference>
<accession>A0A840S674</accession>
<dbReference type="PANTHER" id="PTHR43798">
    <property type="entry name" value="MONOACYLGLYCEROL LIPASE"/>
    <property type="match status" value="1"/>
</dbReference>
<dbReference type="OrthoDB" id="149912at2"/>
<keyword evidence="4" id="KW-1185">Reference proteome</keyword>
<dbReference type="InterPro" id="IPR000639">
    <property type="entry name" value="Epox_hydrolase-like"/>
</dbReference>
<dbReference type="EMBL" id="JACHHO010000002">
    <property type="protein sequence ID" value="MBB5204294.1"/>
    <property type="molecule type" value="Genomic_DNA"/>
</dbReference>
<evidence type="ECO:0000313" key="4">
    <source>
        <dbReference type="Proteomes" id="UP000554837"/>
    </source>
</evidence>
<dbReference type="PRINTS" id="PR00111">
    <property type="entry name" value="ABHYDROLASE"/>
</dbReference>
<dbReference type="RefSeq" id="WP_138856013.1">
    <property type="nucleotide sequence ID" value="NZ_CP040709.1"/>
</dbReference>
<protein>
    <submittedName>
        <fullName evidence="3">Pimeloyl-ACP methyl ester carboxylesterase</fullName>
    </submittedName>
</protein>
<dbReference type="Gene3D" id="3.40.50.1820">
    <property type="entry name" value="alpha/beta hydrolase"/>
    <property type="match status" value="1"/>
</dbReference>
<sequence>MNYAPKRQPQSEFRSLRALRQHALHWPGQGSPLVLLHGWMDLAASFQFLVDALDTERPIWALDWRGFGQSEGAGRDAYWFADYLGDLEAWLDLISPTEPVDLLGHSMGGNVAMLYAGVRPQRVRRLVNLEGYGLPDSPPEQAPERMARWLDELREPARLAPYADLDAVAARLRKTNPRLAPERAAWLATQWSRPGAGGEVGGRELCADPVHKRSHAVLYRRAEALACWARITAPVLFIEGEDDSLAAYFGRRYPRSDLLERLAVVPQLRHERLSDCGHMLHHDRPEAVAALLQEFLGPVHTNGGQRVAIQTGRQRGAK</sequence>
<organism evidence="3 4">
    <name type="scientific">Inhella inkyongensis</name>
    <dbReference type="NCBI Taxonomy" id="392593"/>
    <lineage>
        <taxon>Bacteria</taxon>
        <taxon>Pseudomonadati</taxon>
        <taxon>Pseudomonadota</taxon>
        <taxon>Betaproteobacteria</taxon>
        <taxon>Burkholderiales</taxon>
        <taxon>Sphaerotilaceae</taxon>
        <taxon>Inhella</taxon>
    </lineage>
</organism>
<dbReference type="SUPFAM" id="SSF53474">
    <property type="entry name" value="alpha/beta-Hydrolases"/>
    <property type="match status" value="1"/>
</dbReference>
<evidence type="ECO:0000256" key="1">
    <source>
        <dbReference type="ARBA" id="ARBA00022801"/>
    </source>
</evidence>
<dbReference type="InterPro" id="IPR000073">
    <property type="entry name" value="AB_hydrolase_1"/>
</dbReference>
<feature type="domain" description="AB hydrolase-1" evidence="2">
    <location>
        <begin position="32"/>
        <end position="285"/>
    </location>
</feature>
<name>A0A840S674_9BURK</name>
<gene>
    <name evidence="3" type="ORF">HNQ51_001608</name>
</gene>
<dbReference type="Pfam" id="PF00561">
    <property type="entry name" value="Abhydrolase_1"/>
    <property type="match status" value="1"/>
</dbReference>
<dbReference type="Proteomes" id="UP000554837">
    <property type="component" value="Unassembled WGS sequence"/>
</dbReference>